<evidence type="ECO:0000313" key="12">
    <source>
        <dbReference type="EMBL" id="CAA2985475.1"/>
    </source>
</evidence>
<keyword evidence="4" id="KW-0862">Zinc</keyword>
<comment type="caution">
    <text evidence="12">The sequence shown here is derived from an EMBL/GenBank/DDBJ whole genome shotgun (WGS) entry which is preliminary data.</text>
</comment>
<evidence type="ECO:0000256" key="4">
    <source>
        <dbReference type="ARBA" id="ARBA00022833"/>
    </source>
</evidence>
<evidence type="ECO:0000256" key="10">
    <source>
        <dbReference type="PROSITE-ProRule" id="PRU00470"/>
    </source>
</evidence>
<dbReference type="AlphaFoldDB" id="A0A8S0S1N9"/>
<accession>A0A8S0S1N9</accession>
<organism evidence="12 13">
    <name type="scientific">Olea europaea subsp. europaea</name>
    <dbReference type="NCBI Taxonomy" id="158383"/>
    <lineage>
        <taxon>Eukaryota</taxon>
        <taxon>Viridiplantae</taxon>
        <taxon>Streptophyta</taxon>
        <taxon>Embryophyta</taxon>
        <taxon>Tracheophyta</taxon>
        <taxon>Spermatophyta</taxon>
        <taxon>Magnoliopsida</taxon>
        <taxon>eudicotyledons</taxon>
        <taxon>Gunneridae</taxon>
        <taxon>Pentapetalae</taxon>
        <taxon>asterids</taxon>
        <taxon>lamiids</taxon>
        <taxon>Lamiales</taxon>
        <taxon>Oleaceae</taxon>
        <taxon>Oleeae</taxon>
        <taxon>Olea</taxon>
    </lineage>
</organism>
<name>A0A8S0S1N9_OLEEU</name>
<evidence type="ECO:0000256" key="8">
    <source>
        <dbReference type="ARBA" id="ARBA00023242"/>
    </source>
</evidence>
<dbReference type="Gramene" id="OE9A094389T2">
    <property type="protein sequence ID" value="OE9A094389C2"/>
    <property type="gene ID" value="OE9A094389"/>
</dbReference>
<dbReference type="Proteomes" id="UP000594638">
    <property type="component" value="Unassembled WGS sequence"/>
</dbReference>
<dbReference type="GO" id="GO:0005634">
    <property type="term" value="C:nucleus"/>
    <property type="evidence" value="ECO:0007669"/>
    <property type="project" value="UniProtKB-SubCell"/>
</dbReference>
<dbReference type="SUPFAM" id="SSF103612">
    <property type="entry name" value="SBT domain"/>
    <property type="match status" value="1"/>
</dbReference>
<evidence type="ECO:0000256" key="9">
    <source>
        <dbReference type="ARBA" id="ARBA00056472"/>
    </source>
</evidence>
<evidence type="ECO:0000256" key="6">
    <source>
        <dbReference type="ARBA" id="ARBA00023125"/>
    </source>
</evidence>
<dbReference type="PANTHER" id="PTHR31251:SF169">
    <property type="entry name" value="SQUAMOSA PROMOTER-BINDING-LIKE PROTEIN 8"/>
    <property type="match status" value="1"/>
</dbReference>
<comment type="subcellular location">
    <subcellularLocation>
        <location evidence="1">Nucleus</location>
    </subcellularLocation>
</comment>
<dbReference type="PROSITE" id="PS51141">
    <property type="entry name" value="ZF_SBP"/>
    <property type="match status" value="1"/>
</dbReference>
<evidence type="ECO:0000256" key="3">
    <source>
        <dbReference type="ARBA" id="ARBA00022771"/>
    </source>
</evidence>
<evidence type="ECO:0000259" key="11">
    <source>
        <dbReference type="PROSITE" id="PS51141"/>
    </source>
</evidence>
<keyword evidence="3 10" id="KW-0863">Zinc-finger</keyword>
<dbReference type="GO" id="GO:0003677">
    <property type="term" value="F:DNA binding"/>
    <property type="evidence" value="ECO:0007669"/>
    <property type="project" value="UniProtKB-KW"/>
</dbReference>
<protein>
    <submittedName>
        <fullName evidence="12">Squamosa promoter-binding 6</fullName>
    </submittedName>
</protein>
<sequence length="452" mass="50371">MHNTKRHSAFHSLSQSLFSHCSSVSTFSLLMESLCYAFEGRGLLFSDDIELPGDMKPLSDFNKNMLVPIGEGNGGTEFTEFGLPHMTKNLLLDGPAWCSTAETDDNPTSFNIFNLFPGEMELGRFSSSSIRARDKTLPQINLEVENLAAGREINGTSVSREKSVSSSPESQLPAKRSLCTNLHSRLPVCQVYGCNKDLSSSKDYHKRHKVCDVHSKTAVVIVNGIEQRFCQQCSRFQVLAEFDEGKRSCRKSLAGHNKRRRKLQLDTHLGPSLLGADLSRSSFLLSGNLPGGFFPQRIDEPNNNCSKRIKYEGGANQISELAMPMKFWQSCAKPFQYPSKNCLDSPSSIQELSQGSNSGRALSLLSHNLLSNYAGSPKAFPLIFEEDNRANCRMDELFQESNAMTAKNYSSPEVAETVDLFELSFHLERVEQQRHSAQAKQENDMFCCSTIT</sequence>
<proteinExistence type="predicted"/>
<dbReference type="InterPro" id="IPR004333">
    <property type="entry name" value="SBP_dom"/>
</dbReference>
<evidence type="ECO:0000256" key="5">
    <source>
        <dbReference type="ARBA" id="ARBA00023015"/>
    </source>
</evidence>
<evidence type="ECO:0000256" key="1">
    <source>
        <dbReference type="ARBA" id="ARBA00004123"/>
    </source>
</evidence>
<keyword evidence="8" id="KW-0539">Nucleus</keyword>
<reference evidence="12 13" key="1">
    <citation type="submission" date="2019-12" db="EMBL/GenBank/DDBJ databases">
        <authorList>
            <person name="Alioto T."/>
            <person name="Alioto T."/>
            <person name="Gomez Garrido J."/>
        </authorList>
    </citation>
    <scope>NUCLEOTIDE SEQUENCE [LARGE SCALE GENOMIC DNA]</scope>
</reference>
<comment type="function">
    <text evidence="9">Probable transcriptional factor. Binds to the promoter of the SQUAMOSA gene.</text>
</comment>
<dbReference type="FunFam" id="4.10.1100.10:FF:000001">
    <property type="entry name" value="Squamosa promoter-binding-like protein 14"/>
    <property type="match status" value="1"/>
</dbReference>
<keyword evidence="7" id="KW-0804">Transcription</keyword>
<dbReference type="InterPro" id="IPR044817">
    <property type="entry name" value="SBP-like"/>
</dbReference>
<gene>
    <name evidence="12" type="ORF">OLEA9_A094389</name>
</gene>
<dbReference type="EMBL" id="CACTIH010003810">
    <property type="protein sequence ID" value="CAA2985475.1"/>
    <property type="molecule type" value="Genomic_DNA"/>
</dbReference>
<keyword evidence="6" id="KW-0238">DNA-binding</keyword>
<dbReference type="InterPro" id="IPR036893">
    <property type="entry name" value="SBP_sf"/>
</dbReference>
<dbReference type="GO" id="GO:0008270">
    <property type="term" value="F:zinc ion binding"/>
    <property type="evidence" value="ECO:0007669"/>
    <property type="project" value="UniProtKB-KW"/>
</dbReference>
<dbReference type="OrthoDB" id="514967at2759"/>
<feature type="domain" description="SBP-type" evidence="11">
    <location>
        <begin position="186"/>
        <end position="263"/>
    </location>
</feature>
<keyword evidence="2" id="KW-0479">Metal-binding</keyword>
<dbReference type="PANTHER" id="PTHR31251">
    <property type="entry name" value="SQUAMOSA PROMOTER-BINDING-LIKE PROTEIN 4"/>
    <property type="match status" value="1"/>
</dbReference>
<dbReference type="Pfam" id="PF03110">
    <property type="entry name" value="SBP"/>
    <property type="match status" value="1"/>
</dbReference>
<evidence type="ECO:0000313" key="13">
    <source>
        <dbReference type="Proteomes" id="UP000594638"/>
    </source>
</evidence>
<evidence type="ECO:0000256" key="7">
    <source>
        <dbReference type="ARBA" id="ARBA00023163"/>
    </source>
</evidence>
<evidence type="ECO:0000256" key="2">
    <source>
        <dbReference type="ARBA" id="ARBA00022723"/>
    </source>
</evidence>
<keyword evidence="13" id="KW-1185">Reference proteome</keyword>
<dbReference type="Gene3D" id="4.10.1100.10">
    <property type="entry name" value="Transcription factor, SBP-box domain"/>
    <property type="match status" value="1"/>
</dbReference>
<keyword evidence="5" id="KW-0805">Transcription regulation</keyword>